<evidence type="ECO:0000259" key="3">
    <source>
        <dbReference type="Pfam" id="PF17802"/>
    </source>
</evidence>
<feature type="domain" description="SpaA-like prealbumin fold" evidence="3">
    <location>
        <begin position="2"/>
        <end position="45"/>
    </location>
</feature>
<dbReference type="EMBL" id="CP019323">
    <property type="protein sequence ID" value="APX73290.1"/>
    <property type="molecule type" value="Genomic_DNA"/>
</dbReference>
<dbReference type="InterPro" id="IPR013783">
    <property type="entry name" value="Ig-like_fold"/>
</dbReference>
<evidence type="ECO:0000256" key="2">
    <source>
        <dbReference type="SAM" id="Phobius"/>
    </source>
</evidence>
<feature type="compositionally biased region" description="Acidic residues" evidence="1">
    <location>
        <begin position="62"/>
        <end position="114"/>
    </location>
</feature>
<dbReference type="Gene3D" id="2.60.40.10">
    <property type="entry name" value="Immunoglobulins"/>
    <property type="match status" value="1"/>
</dbReference>
<proteinExistence type="predicted"/>
<keyword evidence="2" id="KW-0812">Transmembrane</keyword>
<keyword evidence="5" id="KW-1185">Reference proteome</keyword>
<feature type="compositionally biased region" description="Polar residues" evidence="1">
    <location>
        <begin position="155"/>
        <end position="165"/>
    </location>
</feature>
<feature type="region of interest" description="Disordered" evidence="1">
    <location>
        <begin position="41"/>
        <end position="165"/>
    </location>
</feature>
<dbReference type="InterPro" id="IPR041033">
    <property type="entry name" value="SpaA_PFL_dom_1"/>
</dbReference>
<dbReference type="STRING" id="1847728.BTM29_12360"/>
<name>A0A1P8Q612_9LACO</name>
<keyword evidence="2" id="KW-1133">Transmembrane helix</keyword>
<dbReference type="KEGG" id="lalw:BTM29_12360"/>
<dbReference type="NCBIfam" id="TIGR01167">
    <property type="entry name" value="LPXTG_anchor"/>
    <property type="match status" value="1"/>
</dbReference>
<sequence length="192" mass="21341">MTDKDGVIKVDNLPAGEYYFQETLPPDGYDINDEKIHFTITDKDIELGTLKTSDPKIKDTDDNNGEDDNDEDSNEEDNNGEDNNEEDNNEEDNNGEDSNEEDSNEEDNNDEDGDSGLITNPINPDENNNENNSSENTDESTVNPTTPQPPYEGNGDSSQTYLPQTSTDTGVLASIIGSLTLVTFLYFRRRKA</sequence>
<feature type="transmembrane region" description="Helical" evidence="2">
    <location>
        <begin position="169"/>
        <end position="187"/>
    </location>
</feature>
<feature type="compositionally biased region" description="Low complexity" evidence="1">
    <location>
        <begin position="118"/>
        <end position="135"/>
    </location>
</feature>
<evidence type="ECO:0000313" key="5">
    <source>
        <dbReference type="Proteomes" id="UP000187499"/>
    </source>
</evidence>
<accession>A0A1P8Q612</accession>
<reference evidence="5" key="1">
    <citation type="submission" date="2016-12" db="EMBL/GenBank/DDBJ databases">
        <authorList>
            <person name="Jung M.Y."/>
            <person name="Lee S.H."/>
        </authorList>
    </citation>
    <scope>NUCLEOTIDE SEQUENCE [LARGE SCALE GENOMIC DNA]</scope>
    <source>
        <strain evidence="5">WiKim39</strain>
    </source>
</reference>
<protein>
    <recommendedName>
        <fullName evidence="3">SpaA-like prealbumin fold domain-containing protein</fullName>
    </recommendedName>
</protein>
<gene>
    <name evidence="4" type="ORF">BTM29_12360</name>
</gene>
<evidence type="ECO:0000313" key="4">
    <source>
        <dbReference type="EMBL" id="APX73290.1"/>
    </source>
</evidence>
<organism evidence="4 5">
    <name type="scientific">Companilactobacillus allii</name>
    <dbReference type="NCBI Taxonomy" id="1847728"/>
    <lineage>
        <taxon>Bacteria</taxon>
        <taxon>Bacillati</taxon>
        <taxon>Bacillota</taxon>
        <taxon>Bacilli</taxon>
        <taxon>Lactobacillales</taxon>
        <taxon>Lactobacillaceae</taxon>
        <taxon>Companilactobacillus</taxon>
    </lineage>
</organism>
<keyword evidence="2" id="KW-0472">Membrane</keyword>
<dbReference type="AlphaFoldDB" id="A0A1P8Q612"/>
<dbReference type="Proteomes" id="UP000187499">
    <property type="component" value="Chromosome"/>
</dbReference>
<dbReference type="Pfam" id="PF17802">
    <property type="entry name" value="SpaA"/>
    <property type="match status" value="1"/>
</dbReference>
<evidence type="ECO:0000256" key="1">
    <source>
        <dbReference type="SAM" id="MobiDB-lite"/>
    </source>
</evidence>